<evidence type="ECO:0000313" key="4">
    <source>
        <dbReference type="EMBL" id="KAH8997274.1"/>
    </source>
</evidence>
<gene>
    <name evidence="4" type="ORF">EDB92DRAFT_1838850</name>
</gene>
<evidence type="ECO:0000259" key="2">
    <source>
        <dbReference type="PROSITE" id="PS51048"/>
    </source>
</evidence>
<dbReference type="SUPFAM" id="SSF49764">
    <property type="entry name" value="HSP20-like chaperones"/>
    <property type="match status" value="1"/>
</dbReference>
<feature type="domain" description="SGS" evidence="2">
    <location>
        <begin position="101"/>
        <end position="204"/>
    </location>
</feature>
<protein>
    <submittedName>
        <fullName evidence="4">SGS-domain-containing protein</fullName>
    </submittedName>
</protein>
<feature type="compositionally biased region" description="Polar residues" evidence="1">
    <location>
        <begin position="169"/>
        <end position="182"/>
    </location>
</feature>
<proteinExistence type="predicted"/>
<dbReference type="Proteomes" id="UP001201163">
    <property type="component" value="Unassembled WGS sequence"/>
</dbReference>
<dbReference type="CDD" id="cd06466">
    <property type="entry name" value="p23_CS_SGT1_like"/>
    <property type="match status" value="1"/>
</dbReference>
<reference evidence="4" key="1">
    <citation type="submission" date="2022-01" db="EMBL/GenBank/DDBJ databases">
        <title>Comparative genomics reveals a dynamic genome evolution in the ectomycorrhizal milk-cap (Lactarius) mushrooms.</title>
        <authorList>
            <consortium name="DOE Joint Genome Institute"/>
            <person name="Lebreton A."/>
            <person name="Tang N."/>
            <person name="Kuo A."/>
            <person name="LaButti K."/>
            <person name="Drula E."/>
            <person name="Barry K."/>
            <person name="Clum A."/>
            <person name="Lipzen A."/>
            <person name="Mousain D."/>
            <person name="Ng V."/>
            <person name="Wang R."/>
            <person name="Wang X."/>
            <person name="Dai Y."/>
            <person name="Henrissat B."/>
            <person name="Grigoriev I.V."/>
            <person name="Guerin-Laguette A."/>
            <person name="Yu F."/>
            <person name="Martin F.M."/>
        </authorList>
    </citation>
    <scope>NUCLEOTIDE SEQUENCE</scope>
    <source>
        <strain evidence="4">QP</strain>
    </source>
</reference>
<dbReference type="InterPro" id="IPR007699">
    <property type="entry name" value="SGS_dom"/>
</dbReference>
<dbReference type="Pfam" id="PF04969">
    <property type="entry name" value="CS"/>
    <property type="match status" value="1"/>
</dbReference>
<feature type="region of interest" description="Disordered" evidence="1">
    <location>
        <begin position="168"/>
        <end position="204"/>
    </location>
</feature>
<name>A0AAD4QGD3_9AGAM</name>
<dbReference type="PANTHER" id="PTHR45862">
    <property type="entry name" value="PROTEIN SGT1 HOMOLOG"/>
    <property type="match status" value="1"/>
</dbReference>
<evidence type="ECO:0000313" key="5">
    <source>
        <dbReference type="Proteomes" id="UP001201163"/>
    </source>
</evidence>
<dbReference type="Gene3D" id="2.60.40.790">
    <property type="match status" value="1"/>
</dbReference>
<feature type="domain" description="CS" evidence="3">
    <location>
        <begin position="2"/>
        <end position="87"/>
    </location>
</feature>
<dbReference type="EMBL" id="JAKELL010000007">
    <property type="protein sequence ID" value="KAH8997274.1"/>
    <property type="molecule type" value="Genomic_DNA"/>
</dbReference>
<dbReference type="GO" id="GO:0051087">
    <property type="term" value="F:protein-folding chaperone binding"/>
    <property type="evidence" value="ECO:0007669"/>
    <property type="project" value="InterPro"/>
</dbReference>
<dbReference type="PROSITE" id="PS51048">
    <property type="entry name" value="SGS"/>
    <property type="match status" value="1"/>
</dbReference>
<organism evidence="4 5">
    <name type="scientific">Lactarius akahatsu</name>
    <dbReference type="NCBI Taxonomy" id="416441"/>
    <lineage>
        <taxon>Eukaryota</taxon>
        <taxon>Fungi</taxon>
        <taxon>Dikarya</taxon>
        <taxon>Basidiomycota</taxon>
        <taxon>Agaricomycotina</taxon>
        <taxon>Agaricomycetes</taxon>
        <taxon>Russulales</taxon>
        <taxon>Russulaceae</taxon>
        <taxon>Lactarius</taxon>
    </lineage>
</organism>
<sequence length="204" mass="22359">MATTIRHEFYETDEKLILTVFDRGADPTQVNVKFEPRSVLYENGDKSLHVHPLKGQIDPEQSSFVVGKVKVEVRLVKAAQGRWGGLIGDAPDPLANSAHVSAPATKAGTTLPQARKNWDNVTQTILESEKAKTSAEDPNVSGDSTLNEFFQNLFSNADDNTKKAMMKSFQESGGTSLSTNWEEVSKGPVTIKPPSGSEARKWEQ</sequence>
<keyword evidence="5" id="KW-1185">Reference proteome</keyword>
<accession>A0AAD4QGD3</accession>
<dbReference type="PROSITE" id="PS51203">
    <property type="entry name" value="CS"/>
    <property type="match status" value="1"/>
</dbReference>
<dbReference type="Pfam" id="PF05002">
    <property type="entry name" value="SGS"/>
    <property type="match status" value="1"/>
</dbReference>
<evidence type="ECO:0000256" key="1">
    <source>
        <dbReference type="SAM" id="MobiDB-lite"/>
    </source>
</evidence>
<dbReference type="InterPro" id="IPR044563">
    <property type="entry name" value="Sgt1-like"/>
</dbReference>
<dbReference type="InterPro" id="IPR007052">
    <property type="entry name" value="CS_dom"/>
</dbReference>
<evidence type="ECO:0000259" key="3">
    <source>
        <dbReference type="PROSITE" id="PS51203"/>
    </source>
</evidence>
<comment type="caution">
    <text evidence="4">The sequence shown here is derived from an EMBL/GenBank/DDBJ whole genome shotgun (WGS) entry which is preliminary data.</text>
</comment>
<dbReference type="InterPro" id="IPR008978">
    <property type="entry name" value="HSP20-like_chaperone"/>
</dbReference>
<dbReference type="AlphaFoldDB" id="A0AAD4QGD3"/>